<evidence type="ECO:0000256" key="2">
    <source>
        <dbReference type="ARBA" id="ARBA00022723"/>
    </source>
</evidence>
<evidence type="ECO:0000256" key="1">
    <source>
        <dbReference type="ARBA" id="ARBA00022714"/>
    </source>
</evidence>
<name>A0A4Q1CAY3_9BACT</name>
<dbReference type="Gene3D" id="2.102.10.10">
    <property type="entry name" value="Rieske [2Fe-2S] iron-sulphur domain"/>
    <property type="match status" value="1"/>
</dbReference>
<dbReference type="PANTHER" id="PTHR21266:SF60">
    <property type="entry name" value="3-KETOSTEROID-9-ALPHA-MONOOXYGENASE, OXYGENASE COMPONENT"/>
    <property type="match status" value="1"/>
</dbReference>
<evidence type="ECO:0000256" key="4">
    <source>
        <dbReference type="ARBA" id="ARBA00023004"/>
    </source>
</evidence>
<gene>
    <name evidence="7" type="ORF">ESB00_10390</name>
</gene>
<dbReference type="SUPFAM" id="SSF55961">
    <property type="entry name" value="Bet v1-like"/>
    <property type="match status" value="1"/>
</dbReference>
<dbReference type="SUPFAM" id="SSF50022">
    <property type="entry name" value="ISP domain"/>
    <property type="match status" value="1"/>
</dbReference>
<keyword evidence="2" id="KW-0479">Metal-binding</keyword>
<dbReference type="GO" id="GO:0046872">
    <property type="term" value="F:metal ion binding"/>
    <property type="evidence" value="ECO:0007669"/>
    <property type="project" value="UniProtKB-KW"/>
</dbReference>
<protein>
    <submittedName>
        <fullName evidence="7">Aromatic ring-hydroxylating dioxygenase subunit alpha</fullName>
    </submittedName>
</protein>
<evidence type="ECO:0000256" key="3">
    <source>
        <dbReference type="ARBA" id="ARBA00023002"/>
    </source>
</evidence>
<accession>A0A4Q1CAY3</accession>
<evidence type="ECO:0000259" key="6">
    <source>
        <dbReference type="PROSITE" id="PS51296"/>
    </source>
</evidence>
<evidence type="ECO:0000256" key="5">
    <source>
        <dbReference type="ARBA" id="ARBA00023014"/>
    </source>
</evidence>
<dbReference type="Pfam" id="PF00355">
    <property type="entry name" value="Rieske"/>
    <property type="match status" value="1"/>
</dbReference>
<keyword evidence="8" id="KW-1185">Reference proteome</keyword>
<keyword evidence="4" id="KW-0408">Iron</keyword>
<feature type="domain" description="Rieske" evidence="6">
    <location>
        <begin position="25"/>
        <end position="131"/>
    </location>
</feature>
<dbReference type="InterPro" id="IPR050584">
    <property type="entry name" value="Cholesterol_7-desaturase"/>
</dbReference>
<dbReference type="Proteomes" id="UP000290218">
    <property type="component" value="Unassembled WGS sequence"/>
</dbReference>
<evidence type="ECO:0000313" key="7">
    <source>
        <dbReference type="EMBL" id="RXK56257.1"/>
    </source>
</evidence>
<dbReference type="InterPro" id="IPR044043">
    <property type="entry name" value="VanA_C_cat"/>
</dbReference>
<dbReference type="EMBL" id="SDHX01000001">
    <property type="protein sequence ID" value="RXK56257.1"/>
    <property type="molecule type" value="Genomic_DNA"/>
</dbReference>
<dbReference type="Pfam" id="PF19112">
    <property type="entry name" value="VanA_C"/>
    <property type="match status" value="1"/>
</dbReference>
<dbReference type="CDD" id="cd03469">
    <property type="entry name" value="Rieske_RO_Alpha_N"/>
    <property type="match status" value="1"/>
</dbReference>
<dbReference type="InterPro" id="IPR017941">
    <property type="entry name" value="Rieske_2Fe-2S"/>
</dbReference>
<keyword evidence="7" id="KW-0223">Dioxygenase</keyword>
<sequence length="347" mass="38734">MSDFPPTVLPLLTEETALNALRRTWQPVANAAAVPPGGVMGYTLLNTELVIARFADGSLLAADVACPHKGARLSAGCIRDGQLMCPYHGWRFNAEGDCLSIPSLLEPNADKLALSHLRTYEVRQRYGFIWVKLVASRHGLPAVPEFEDERWTYLMGPPMKFAAGWRREVENYLDMSHFAFAHSATLGQAADPRIPDMKITLHEDGFQMDAPFPALQSTHEMPGKLQSTHHRRQRCHLPNFTTIRQSFPDGDERVLVHVPSPNTGESCTVFWSLAISPGFRGPPPEQQIEFAVRVLDEDRQMCELQIPREVPLNPSRGGWGVLVMPGDTLATTFQKQFRRWLTAGATV</sequence>
<keyword evidence="1" id="KW-0001">2Fe-2S</keyword>
<comment type="caution">
    <text evidence="7">The sequence shown here is derived from an EMBL/GenBank/DDBJ whole genome shotgun (WGS) entry which is preliminary data.</text>
</comment>
<evidence type="ECO:0000313" key="8">
    <source>
        <dbReference type="Proteomes" id="UP000290218"/>
    </source>
</evidence>
<dbReference type="InterPro" id="IPR036922">
    <property type="entry name" value="Rieske_2Fe-2S_sf"/>
</dbReference>
<dbReference type="GO" id="GO:0051213">
    <property type="term" value="F:dioxygenase activity"/>
    <property type="evidence" value="ECO:0007669"/>
    <property type="project" value="UniProtKB-KW"/>
</dbReference>
<dbReference type="GO" id="GO:0051537">
    <property type="term" value="F:2 iron, 2 sulfur cluster binding"/>
    <property type="evidence" value="ECO:0007669"/>
    <property type="project" value="UniProtKB-KW"/>
</dbReference>
<keyword evidence="5" id="KW-0411">Iron-sulfur</keyword>
<dbReference type="OrthoDB" id="9800776at2"/>
<dbReference type="AlphaFoldDB" id="A0A4Q1CAY3"/>
<dbReference type="RefSeq" id="WP_129047623.1">
    <property type="nucleotide sequence ID" value="NZ_SDHX01000001.1"/>
</dbReference>
<reference evidence="7 8" key="1">
    <citation type="submission" date="2019-01" db="EMBL/GenBank/DDBJ databases">
        <title>Lacunisphaera sp. strain TWA-58.</title>
        <authorList>
            <person name="Chen W.-M."/>
        </authorList>
    </citation>
    <scope>NUCLEOTIDE SEQUENCE [LARGE SCALE GENOMIC DNA]</scope>
    <source>
        <strain evidence="7 8">TWA-58</strain>
    </source>
</reference>
<proteinExistence type="predicted"/>
<keyword evidence="3" id="KW-0560">Oxidoreductase</keyword>
<dbReference type="PANTHER" id="PTHR21266">
    <property type="entry name" value="IRON-SULFUR DOMAIN CONTAINING PROTEIN"/>
    <property type="match status" value="1"/>
</dbReference>
<dbReference type="Gene3D" id="3.90.380.10">
    <property type="entry name" value="Naphthalene 1,2-dioxygenase Alpha Subunit, Chain A, domain 1"/>
    <property type="match status" value="1"/>
</dbReference>
<organism evidence="7 8">
    <name type="scientific">Oleiharenicola lentus</name>
    <dbReference type="NCBI Taxonomy" id="2508720"/>
    <lineage>
        <taxon>Bacteria</taxon>
        <taxon>Pseudomonadati</taxon>
        <taxon>Verrucomicrobiota</taxon>
        <taxon>Opitutia</taxon>
        <taxon>Opitutales</taxon>
        <taxon>Opitutaceae</taxon>
        <taxon>Oleiharenicola</taxon>
    </lineage>
</organism>
<dbReference type="PROSITE" id="PS51296">
    <property type="entry name" value="RIESKE"/>
    <property type="match status" value="1"/>
</dbReference>